<dbReference type="EMBL" id="FLUQ01000001">
    <property type="protein sequence ID" value="SBV92167.1"/>
    <property type="molecule type" value="Genomic_DNA"/>
</dbReference>
<dbReference type="AlphaFoldDB" id="A0A212IYC6"/>
<dbReference type="Gene3D" id="2.10.260.10">
    <property type="match status" value="1"/>
</dbReference>
<evidence type="ECO:0000313" key="2">
    <source>
        <dbReference type="EMBL" id="SBV92167.1"/>
    </source>
</evidence>
<organism evidence="2">
    <name type="scientific">uncultured delta proteobacterium</name>
    <dbReference type="NCBI Taxonomy" id="34034"/>
    <lineage>
        <taxon>Bacteria</taxon>
        <taxon>Deltaproteobacteria</taxon>
        <taxon>environmental samples</taxon>
    </lineage>
</organism>
<name>A0A212IYC6_9DELT</name>
<proteinExistence type="predicted"/>
<dbReference type="InterPro" id="IPR037914">
    <property type="entry name" value="SpoVT-AbrB_sf"/>
</dbReference>
<dbReference type="InterPro" id="IPR039052">
    <property type="entry name" value="Antitox_PemI-like"/>
</dbReference>
<reference evidence="2" key="1">
    <citation type="submission" date="2016-04" db="EMBL/GenBank/DDBJ databases">
        <authorList>
            <person name="Evans L.H."/>
            <person name="Alamgir A."/>
            <person name="Owens N."/>
            <person name="Weber N.D."/>
            <person name="Virtaneva K."/>
            <person name="Barbian K."/>
            <person name="Babar A."/>
            <person name="Rosenke K."/>
        </authorList>
    </citation>
    <scope>NUCLEOTIDE SEQUENCE</scope>
    <source>
        <strain evidence="2">86</strain>
    </source>
</reference>
<dbReference type="GO" id="GO:0097351">
    <property type="term" value="F:toxin sequestering activity"/>
    <property type="evidence" value="ECO:0007669"/>
    <property type="project" value="InterPro"/>
</dbReference>
<dbReference type="PANTHER" id="PTHR40516">
    <property type="entry name" value="ANTITOXIN CHPS-RELATED"/>
    <property type="match status" value="1"/>
</dbReference>
<gene>
    <name evidence="2" type="primary">chpR</name>
    <name evidence="2" type="ORF">KL86DPRO_10315</name>
</gene>
<dbReference type="SMART" id="SM00966">
    <property type="entry name" value="SpoVT_AbrB"/>
    <property type="match status" value="1"/>
</dbReference>
<dbReference type="Pfam" id="PF04014">
    <property type="entry name" value="MazE_antitoxin"/>
    <property type="match status" value="1"/>
</dbReference>
<dbReference type="InterPro" id="IPR007159">
    <property type="entry name" value="SpoVT-AbrB_dom"/>
</dbReference>
<accession>A0A212IYC6</accession>
<feature type="domain" description="SpoVT-AbrB" evidence="1">
    <location>
        <begin position="7"/>
        <end position="52"/>
    </location>
</feature>
<dbReference type="SUPFAM" id="SSF89447">
    <property type="entry name" value="AbrB/MazE/MraZ-like"/>
    <property type="match status" value="1"/>
</dbReference>
<dbReference type="PANTHER" id="PTHR40516:SF1">
    <property type="entry name" value="ANTITOXIN CHPS-RELATED"/>
    <property type="match status" value="1"/>
</dbReference>
<dbReference type="GO" id="GO:0003677">
    <property type="term" value="F:DNA binding"/>
    <property type="evidence" value="ECO:0007669"/>
    <property type="project" value="InterPro"/>
</dbReference>
<evidence type="ECO:0000259" key="1">
    <source>
        <dbReference type="SMART" id="SM00966"/>
    </source>
</evidence>
<protein>
    <submittedName>
        <fullName evidence="2">PemI-like protein 1</fullName>
    </submittedName>
</protein>
<sequence>MQQIHVTKWGNSLGFRIPRGIAESMDIEAGDTLELTPSEDGLLIRKAAARGKRYALADVLDSFAPAATHPAVDFGKPQGEEIW</sequence>